<evidence type="ECO:0000256" key="1">
    <source>
        <dbReference type="ARBA" id="ARBA00022729"/>
    </source>
</evidence>
<dbReference type="AlphaFoldDB" id="A0A2M7TXY9"/>
<sequence length="565" mass="61978">MKKIIQFLLIITFGLISFFIIPSSVNAQNELAFQEPVVSASDQGDGMARIAKGDFNNDGKMDVVSGSSRIYTQSSDGQFESSILPEPLHGFDVGIADFNGDGNLDIVVQNYGREWRYWEGKGDGTFNTPKKYMIKQFGLATGLDIGDVNGDGKLDVALTSHTDCDLYLYVGDGVGNFEFDKAVWAGAERPWKCSGGYDIHITDFDNDGINDFVAVFENYGNPFIGEIGTLVSFVKGLGDGEYAEFKSLVEDNRCAAPQDAQISDFNHDGYLDLLVANSGANKSCGDAAIGGVVFYPGLGNGLVDESNRKMITTTLSSHYMLVEDLDKDGNEDIVVTTPWNTSVPGQSFSGIEVLRGRGDGSFYSAYTHTINGYGVVSADLNNDNKTDIIAVGNHPSKDTKQFSIASFMQESKKEELPDITIRSAEYTASKKEIAFTLCNFAEQKKVFPPPPTTYQPFEVSLKIMRNKRTIQTSVAKYNSVPKGGACFTGYMKDVKTANDGLYTLEIVADSKEQVKELDETNNLHVTIIASKLPLKIVPSITKAPVRKITLPTKKYSPSRSIFRWW</sequence>
<dbReference type="Proteomes" id="UP000228503">
    <property type="component" value="Unassembled WGS sequence"/>
</dbReference>
<dbReference type="Gene3D" id="2.60.40.10">
    <property type="entry name" value="Immunoglobulins"/>
    <property type="match status" value="1"/>
</dbReference>
<reference evidence="3" key="1">
    <citation type="submission" date="2017-09" db="EMBL/GenBank/DDBJ databases">
        <title>Depth-based differentiation of microbial function through sediment-hosted aquifers and enrichment of novel symbionts in the deep terrestrial subsurface.</title>
        <authorList>
            <person name="Probst A.J."/>
            <person name="Ladd B."/>
            <person name="Jarett J.K."/>
            <person name="Geller-Mcgrath D.E."/>
            <person name="Sieber C.M.K."/>
            <person name="Emerson J.B."/>
            <person name="Anantharaman K."/>
            <person name="Thomas B.C."/>
            <person name="Malmstrom R."/>
            <person name="Stieglmeier M."/>
            <person name="Klingl A."/>
            <person name="Woyke T."/>
            <person name="Ryan C.M."/>
            <person name="Banfield J.F."/>
        </authorList>
    </citation>
    <scope>NUCLEOTIDE SEQUENCE [LARGE SCALE GENOMIC DNA]</scope>
</reference>
<dbReference type="InterPro" id="IPR028994">
    <property type="entry name" value="Integrin_alpha_N"/>
</dbReference>
<evidence type="ECO:0000313" key="3">
    <source>
        <dbReference type="Proteomes" id="UP000228503"/>
    </source>
</evidence>
<dbReference type="SUPFAM" id="SSF69318">
    <property type="entry name" value="Integrin alpha N-terminal domain"/>
    <property type="match status" value="1"/>
</dbReference>
<dbReference type="Pfam" id="PF13517">
    <property type="entry name" value="FG-GAP_3"/>
    <property type="match status" value="2"/>
</dbReference>
<name>A0A2M7TXY9_9BACT</name>
<accession>A0A2M7TXY9</accession>
<dbReference type="PANTHER" id="PTHR44103">
    <property type="entry name" value="PROPROTEIN CONVERTASE P"/>
    <property type="match status" value="1"/>
</dbReference>
<dbReference type="InterPro" id="IPR013783">
    <property type="entry name" value="Ig-like_fold"/>
</dbReference>
<keyword evidence="1" id="KW-0732">Signal</keyword>
<organism evidence="2 3">
    <name type="scientific">Candidatus Roizmanbacteria bacterium CG_4_10_14_0_2_um_filter_39_13</name>
    <dbReference type="NCBI Taxonomy" id="1974825"/>
    <lineage>
        <taxon>Bacteria</taxon>
        <taxon>Candidatus Roizmaniibacteriota</taxon>
    </lineage>
</organism>
<dbReference type="InterPro" id="IPR013517">
    <property type="entry name" value="FG-GAP"/>
</dbReference>
<proteinExistence type="predicted"/>
<gene>
    <name evidence="2" type="ORF">COY16_03650</name>
</gene>
<evidence type="ECO:0000313" key="2">
    <source>
        <dbReference type="EMBL" id="PIZ62684.1"/>
    </source>
</evidence>
<dbReference type="PANTHER" id="PTHR44103:SF1">
    <property type="entry name" value="PROPROTEIN CONVERTASE P"/>
    <property type="match status" value="1"/>
</dbReference>
<evidence type="ECO:0008006" key="4">
    <source>
        <dbReference type="Google" id="ProtNLM"/>
    </source>
</evidence>
<comment type="caution">
    <text evidence="2">The sequence shown here is derived from an EMBL/GenBank/DDBJ whole genome shotgun (WGS) entry which is preliminary data.</text>
</comment>
<dbReference type="EMBL" id="PFOB01000047">
    <property type="protein sequence ID" value="PIZ62684.1"/>
    <property type="molecule type" value="Genomic_DNA"/>
</dbReference>
<protein>
    <recommendedName>
        <fullName evidence="4">CARDB domain-containing protein</fullName>
    </recommendedName>
</protein>
<dbReference type="Gene3D" id="2.130.10.130">
    <property type="entry name" value="Integrin alpha, N-terminal"/>
    <property type="match status" value="2"/>
</dbReference>